<dbReference type="OrthoDB" id="197812at2"/>
<dbReference type="AlphaFoldDB" id="A0A290Q3F2"/>
<reference evidence="1 2" key="1">
    <citation type="submission" date="2017-09" db="EMBL/GenBank/DDBJ databases">
        <title>Complete genome sequence of Verrucomicrobial strain HZ-65, isolated from freshwater.</title>
        <authorList>
            <person name="Choi A."/>
        </authorList>
    </citation>
    <scope>NUCLEOTIDE SEQUENCE [LARGE SCALE GENOMIC DNA]</scope>
    <source>
        <strain evidence="1 2">HZ-65</strain>
    </source>
</reference>
<dbReference type="EMBL" id="CP023344">
    <property type="protein sequence ID" value="ATC63199.1"/>
    <property type="molecule type" value="Genomic_DNA"/>
</dbReference>
<accession>A0A290Q3F2</accession>
<sequence length="68" mass="7987">MIVIRRLIDRHRACTAIFLPGEPPRIFPTSDHEHGRILQIYKQDRRYPDVLNDFTDFDLGPPSSTPQR</sequence>
<organism evidence="1 2">
    <name type="scientific">Nibricoccus aquaticus</name>
    <dbReference type="NCBI Taxonomy" id="2576891"/>
    <lineage>
        <taxon>Bacteria</taxon>
        <taxon>Pseudomonadati</taxon>
        <taxon>Verrucomicrobiota</taxon>
        <taxon>Opitutia</taxon>
        <taxon>Opitutales</taxon>
        <taxon>Opitutaceae</taxon>
        <taxon>Nibricoccus</taxon>
    </lineage>
</organism>
<name>A0A290Q3F2_9BACT</name>
<dbReference type="KEGG" id="vbh:CMV30_04090"/>
<protein>
    <submittedName>
        <fullName evidence="1">Uncharacterized protein</fullName>
    </submittedName>
</protein>
<dbReference type="RefSeq" id="WP_096054831.1">
    <property type="nucleotide sequence ID" value="NZ_CP023344.1"/>
</dbReference>
<proteinExistence type="predicted"/>
<evidence type="ECO:0000313" key="2">
    <source>
        <dbReference type="Proteomes" id="UP000217265"/>
    </source>
</evidence>
<keyword evidence="2" id="KW-1185">Reference proteome</keyword>
<evidence type="ECO:0000313" key="1">
    <source>
        <dbReference type="EMBL" id="ATC63199.1"/>
    </source>
</evidence>
<dbReference type="Proteomes" id="UP000217265">
    <property type="component" value="Chromosome"/>
</dbReference>
<gene>
    <name evidence="1" type="ORF">CMV30_04090</name>
</gene>